<evidence type="ECO:0000313" key="3">
    <source>
        <dbReference type="Proteomes" id="UP001500483"/>
    </source>
</evidence>
<comment type="caution">
    <text evidence="2">The sequence shown here is derived from an EMBL/GenBank/DDBJ whole genome shotgun (WGS) entry which is preliminary data.</text>
</comment>
<evidence type="ECO:0000256" key="1">
    <source>
        <dbReference type="SAM" id="MobiDB-lite"/>
    </source>
</evidence>
<dbReference type="Proteomes" id="UP001500483">
    <property type="component" value="Unassembled WGS sequence"/>
</dbReference>
<keyword evidence="3" id="KW-1185">Reference proteome</keyword>
<evidence type="ECO:0000313" key="2">
    <source>
        <dbReference type="EMBL" id="GAA3352988.1"/>
    </source>
</evidence>
<sequence>MARFFYWIMRGHGSRRGGEGIHRWEVVVAMADTRRLQARTRNLGLADQGFVSRDGQRVLLPSDGERGPARGGVSRRRKRCASTAPVLDQCAGTRWPCRSPTGSGVGLSESEREVIIKTRKRRVAALAG</sequence>
<accession>A0ABP6RKL5</accession>
<protein>
    <submittedName>
        <fullName evidence="2">WhiB family transcriptional regulator</fullName>
    </submittedName>
</protein>
<feature type="region of interest" description="Disordered" evidence="1">
    <location>
        <begin position="56"/>
        <end position="80"/>
    </location>
</feature>
<name>A0ABP6RKL5_9PSEU</name>
<reference evidence="3" key="1">
    <citation type="journal article" date="2019" name="Int. J. Syst. Evol. Microbiol.">
        <title>The Global Catalogue of Microorganisms (GCM) 10K type strain sequencing project: providing services to taxonomists for standard genome sequencing and annotation.</title>
        <authorList>
            <consortium name="The Broad Institute Genomics Platform"/>
            <consortium name="The Broad Institute Genome Sequencing Center for Infectious Disease"/>
            <person name="Wu L."/>
            <person name="Ma J."/>
        </authorList>
    </citation>
    <scope>NUCLEOTIDE SEQUENCE [LARGE SCALE GENOMIC DNA]</scope>
    <source>
        <strain evidence="3">JCM 9687</strain>
    </source>
</reference>
<organism evidence="2 3">
    <name type="scientific">Saccharopolyspora gregorii</name>
    <dbReference type="NCBI Taxonomy" id="33914"/>
    <lineage>
        <taxon>Bacteria</taxon>
        <taxon>Bacillati</taxon>
        <taxon>Actinomycetota</taxon>
        <taxon>Actinomycetes</taxon>
        <taxon>Pseudonocardiales</taxon>
        <taxon>Pseudonocardiaceae</taxon>
        <taxon>Saccharopolyspora</taxon>
    </lineage>
</organism>
<gene>
    <name evidence="2" type="ORF">GCM10020366_04700</name>
</gene>
<proteinExistence type="predicted"/>
<dbReference type="EMBL" id="BAAAYK010000010">
    <property type="protein sequence ID" value="GAA3352988.1"/>
    <property type="molecule type" value="Genomic_DNA"/>
</dbReference>